<dbReference type="InterPro" id="IPR013087">
    <property type="entry name" value="Znf_C2H2_type"/>
</dbReference>
<dbReference type="PROSITE" id="PS00028">
    <property type="entry name" value="ZINC_FINGER_C2H2_1"/>
    <property type="match status" value="1"/>
</dbReference>
<dbReference type="Gene3D" id="3.30.160.60">
    <property type="entry name" value="Classic Zinc Finger"/>
    <property type="match status" value="1"/>
</dbReference>
<evidence type="ECO:0000313" key="4">
    <source>
        <dbReference type="Proteomes" id="UP000193642"/>
    </source>
</evidence>
<evidence type="ECO:0000256" key="1">
    <source>
        <dbReference type="SAM" id="MobiDB-lite"/>
    </source>
</evidence>
<proteinExistence type="predicted"/>
<reference evidence="3 4" key="1">
    <citation type="submission" date="2016-07" db="EMBL/GenBank/DDBJ databases">
        <title>Pervasive Adenine N6-methylation of Active Genes in Fungi.</title>
        <authorList>
            <consortium name="DOE Joint Genome Institute"/>
            <person name="Mondo S.J."/>
            <person name="Dannebaum R.O."/>
            <person name="Kuo R.C."/>
            <person name="Labutti K."/>
            <person name="Haridas S."/>
            <person name="Kuo A."/>
            <person name="Salamov A."/>
            <person name="Ahrendt S.R."/>
            <person name="Lipzen A."/>
            <person name="Sullivan W."/>
            <person name="Andreopoulos W.B."/>
            <person name="Clum A."/>
            <person name="Lindquist E."/>
            <person name="Daum C."/>
            <person name="Ramamoorthy G.K."/>
            <person name="Gryganskyi A."/>
            <person name="Culley D."/>
            <person name="Magnuson J.K."/>
            <person name="James T.Y."/>
            <person name="O'Malley M.A."/>
            <person name="Stajich J.E."/>
            <person name="Spatafora J.W."/>
            <person name="Visel A."/>
            <person name="Grigoriev I.V."/>
        </authorList>
    </citation>
    <scope>NUCLEOTIDE SEQUENCE [LARGE SCALE GENOMIC DNA]</scope>
    <source>
        <strain evidence="3 4">JEL800</strain>
    </source>
</reference>
<protein>
    <recommendedName>
        <fullName evidence="2">C2H2-type domain-containing protein</fullName>
    </recommendedName>
</protein>
<organism evidence="3 4">
    <name type="scientific">Rhizoclosmatium globosum</name>
    <dbReference type="NCBI Taxonomy" id="329046"/>
    <lineage>
        <taxon>Eukaryota</taxon>
        <taxon>Fungi</taxon>
        <taxon>Fungi incertae sedis</taxon>
        <taxon>Chytridiomycota</taxon>
        <taxon>Chytridiomycota incertae sedis</taxon>
        <taxon>Chytridiomycetes</taxon>
        <taxon>Chytridiales</taxon>
        <taxon>Chytriomycetaceae</taxon>
        <taxon>Rhizoclosmatium</taxon>
    </lineage>
</organism>
<dbReference type="STRING" id="329046.A0A1Y2B3P8"/>
<feature type="domain" description="C2H2-type" evidence="2">
    <location>
        <begin position="151"/>
        <end position="171"/>
    </location>
</feature>
<dbReference type="InterPro" id="IPR036236">
    <property type="entry name" value="Znf_C2H2_sf"/>
</dbReference>
<dbReference type="AlphaFoldDB" id="A0A1Y2B3P8"/>
<name>A0A1Y2B3P8_9FUNG</name>
<comment type="caution">
    <text evidence="3">The sequence shown here is derived from an EMBL/GenBank/DDBJ whole genome shotgun (WGS) entry which is preliminary data.</text>
</comment>
<dbReference type="OrthoDB" id="4748970at2759"/>
<gene>
    <name evidence="3" type="ORF">BCR33DRAFT_577144</name>
</gene>
<feature type="region of interest" description="Disordered" evidence="1">
    <location>
        <begin position="82"/>
        <end position="149"/>
    </location>
</feature>
<dbReference type="EMBL" id="MCGO01000088">
    <property type="protein sequence ID" value="ORY29451.1"/>
    <property type="molecule type" value="Genomic_DNA"/>
</dbReference>
<sequence>MADEDSTRPNLVSSFPTFYEILSLASHEFCLDPLDLSKYENGELLATFLFDSDPLRMATASPSLTATSIMHCEPSALDTCDPLDANPLTGNASPHSPAEMTDSENSALNNGLASTKPIRQTSKRKTRVVIQHRSESSSPDPDDPRPRDHICSTCNAKFLRLQDRKRHEATHMPKQFVCPYDGVKFARRDALGRHWKSSTCLKHGNEFISADV</sequence>
<dbReference type="SUPFAM" id="SSF57667">
    <property type="entry name" value="beta-beta-alpha zinc fingers"/>
    <property type="match status" value="1"/>
</dbReference>
<accession>A0A1Y2B3P8</accession>
<evidence type="ECO:0000313" key="3">
    <source>
        <dbReference type="EMBL" id="ORY29451.1"/>
    </source>
</evidence>
<keyword evidence="4" id="KW-1185">Reference proteome</keyword>
<evidence type="ECO:0000259" key="2">
    <source>
        <dbReference type="PROSITE" id="PS00028"/>
    </source>
</evidence>
<dbReference type="Proteomes" id="UP000193642">
    <property type="component" value="Unassembled WGS sequence"/>
</dbReference>
<feature type="compositionally biased region" description="Polar residues" evidence="1">
    <location>
        <begin position="103"/>
        <end position="120"/>
    </location>
</feature>